<feature type="signal peptide" evidence="1">
    <location>
        <begin position="1"/>
        <end position="19"/>
    </location>
</feature>
<gene>
    <name evidence="2" type="ORF">K504DRAFT_463174</name>
</gene>
<feature type="chain" id="PRO_5026021558" description="Lysine-specific metallo-endopeptidase domain-containing protein" evidence="1">
    <location>
        <begin position="20"/>
        <end position="351"/>
    </location>
</feature>
<protein>
    <recommendedName>
        <fullName evidence="4">Lysine-specific metallo-endopeptidase domain-containing protein</fullName>
    </recommendedName>
</protein>
<organism evidence="2 3">
    <name type="scientific">Pleomassaria siparia CBS 279.74</name>
    <dbReference type="NCBI Taxonomy" id="1314801"/>
    <lineage>
        <taxon>Eukaryota</taxon>
        <taxon>Fungi</taxon>
        <taxon>Dikarya</taxon>
        <taxon>Ascomycota</taxon>
        <taxon>Pezizomycotina</taxon>
        <taxon>Dothideomycetes</taxon>
        <taxon>Pleosporomycetidae</taxon>
        <taxon>Pleosporales</taxon>
        <taxon>Pleomassariaceae</taxon>
        <taxon>Pleomassaria</taxon>
    </lineage>
</organism>
<evidence type="ECO:0000256" key="1">
    <source>
        <dbReference type="SAM" id="SignalP"/>
    </source>
</evidence>
<dbReference type="OrthoDB" id="4914466at2759"/>
<dbReference type="AlphaFoldDB" id="A0A6G1JT77"/>
<dbReference type="Proteomes" id="UP000799428">
    <property type="component" value="Unassembled WGS sequence"/>
</dbReference>
<keyword evidence="3" id="KW-1185">Reference proteome</keyword>
<proteinExistence type="predicted"/>
<name>A0A6G1JT77_9PLEO</name>
<reference evidence="2" key="1">
    <citation type="journal article" date="2020" name="Stud. Mycol.">
        <title>101 Dothideomycetes genomes: a test case for predicting lifestyles and emergence of pathogens.</title>
        <authorList>
            <person name="Haridas S."/>
            <person name="Albert R."/>
            <person name="Binder M."/>
            <person name="Bloem J."/>
            <person name="Labutti K."/>
            <person name="Salamov A."/>
            <person name="Andreopoulos B."/>
            <person name="Baker S."/>
            <person name="Barry K."/>
            <person name="Bills G."/>
            <person name="Bluhm B."/>
            <person name="Cannon C."/>
            <person name="Castanera R."/>
            <person name="Culley D."/>
            <person name="Daum C."/>
            <person name="Ezra D."/>
            <person name="Gonzalez J."/>
            <person name="Henrissat B."/>
            <person name="Kuo A."/>
            <person name="Liang C."/>
            <person name="Lipzen A."/>
            <person name="Lutzoni F."/>
            <person name="Magnuson J."/>
            <person name="Mondo S."/>
            <person name="Nolan M."/>
            <person name="Ohm R."/>
            <person name="Pangilinan J."/>
            <person name="Park H.-J."/>
            <person name="Ramirez L."/>
            <person name="Alfaro M."/>
            <person name="Sun H."/>
            <person name="Tritt A."/>
            <person name="Yoshinaga Y."/>
            <person name="Zwiers L.-H."/>
            <person name="Turgeon B."/>
            <person name="Goodwin S."/>
            <person name="Spatafora J."/>
            <person name="Crous P."/>
            <person name="Grigoriev I."/>
        </authorList>
    </citation>
    <scope>NUCLEOTIDE SEQUENCE</scope>
    <source>
        <strain evidence="2">CBS 279.74</strain>
    </source>
</reference>
<evidence type="ECO:0008006" key="4">
    <source>
        <dbReference type="Google" id="ProtNLM"/>
    </source>
</evidence>
<keyword evidence="1" id="KW-0732">Signal</keyword>
<accession>A0A6G1JT77</accession>
<dbReference type="EMBL" id="MU005785">
    <property type="protein sequence ID" value="KAF2703710.1"/>
    <property type="molecule type" value="Genomic_DNA"/>
</dbReference>
<sequence length="351" mass="38983">MYTVRVVLLLLQSLALVEASVKWTLHSSCYRTKDGQGDDNDLATAMINAVSTSKAWAHTGSEKLKGSTIPFIGKTTKDAMKPLMSKGNYGDNVKVLAALFDKLDELEGPIGQNADAGGRYDASTAWTSLAQNDNHYLDFLIVCRPSLVDRRVVGSFTLLPYDVIRDNQLMNEKAGLKVMTEQEDDTAVGDWTNIQGNRLQAITSVDDDNERTGDRVYIPETITFHPLWLKYQRDQGFSGWTDQLFADVTDKRAVQVFKDKGKAKGNDNVVPMDALLDSSFVRNIFHEFFHLSAFGGMADDIGDAYGWVNNVNNQNYNNPDFLAIVATVIELLYRKGPKYKVSADGAVRKSS</sequence>
<evidence type="ECO:0000313" key="3">
    <source>
        <dbReference type="Proteomes" id="UP000799428"/>
    </source>
</evidence>
<evidence type="ECO:0000313" key="2">
    <source>
        <dbReference type="EMBL" id="KAF2703710.1"/>
    </source>
</evidence>